<proteinExistence type="predicted"/>
<reference evidence="1 2" key="1">
    <citation type="journal article" date="2018" name="Evol. Lett.">
        <title>Horizontal gene cluster transfer increased hallucinogenic mushroom diversity.</title>
        <authorList>
            <person name="Reynolds H.T."/>
            <person name="Vijayakumar V."/>
            <person name="Gluck-Thaler E."/>
            <person name="Korotkin H.B."/>
            <person name="Matheny P.B."/>
            <person name="Slot J.C."/>
        </authorList>
    </citation>
    <scope>NUCLEOTIDE SEQUENCE [LARGE SCALE GENOMIC DNA]</scope>
    <source>
        <strain evidence="1 2">SRW20</strain>
    </source>
</reference>
<dbReference type="InterPro" id="IPR032675">
    <property type="entry name" value="LRR_dom_sf"/>
</dbReference>
<gene>
    <name evidence="1" type="ORF">CVT26_014721</name>
</gene>
<sequence length="419" mass="47301">MDPPDSGDQYGSVPLNALTRRTLLACTLVSKPFHHGARLALLADVKMTSWTALRRISSLCSIINSEPYLSRYIRRLHIVLDEEDAYINRLGTLFAMLEQEGVNLRQLTLECCYCRRTPLIPVTFALIDRSLRASLLRLGECSSLTTLHLKALDISVVSLTRFRHLKTLIIDGCTFRPRLLEDHNSEQNIFDTLDTLQIIHCLDALIELLLSESNGRSLLENCFSRLKTLHCVFTETSDIRNLWSLLTVFGAGNSLENLELTEVATLHLSVPSSVERFDMSRFKALRTFRLNSRIAEFRGRLNGSTAHFLLMPPLLCGPSSLEAVDIVIEDAPVHWMSPGPVRDGWTSLDEHLSDASRYPLLRNARLTVHVISDTILTGEQDPYAVKRQMWSGVHFKTLKTSTNVVQESDTILADFLGQW</sequence>
<organism evidence="1 2">
    <name type="scientific">Gymnopilus dilepis</name>
    <dbReference type="NCBI Taxonomy" id="231916"/>
    <lineage>
        <taxon>Eukaryota</taxon>
        <taxon>Fungi</taxon>
        <taxon>Dikarya</taxon>
        <taxon>Basidiomycota</taxon>
        <taxon>Agaricomycotina</taxon>
        <taxon>Agaricomycetes</taxon>
        <taxon>Agaricomycetidae</taxon>
        <taxon>Agaricales</taxon>
        <taxon>Agaricineae</taxon>
        <taxon>Hymenogastraceae</taxon>
        <taxon>Gymnopilus</taxon>
    </lineage>
</organism>
<evidence type="ECO:0000313" key="1">
    <source>
        <dbReference type="EMBL" id="PPQ70786.1"/>
    </source>
</evidence>
<name>A0A409VWZ8_9AGAR</name>
<evidence type="ECO:0000313" key="2">
    <source>
        <dbReference type="Proteomes" id="UP000284706"/>
    </source>
</evidence>
<keyword evidence="2" id="KW-1185">Reference proteome</keyword>
<dbReference type="OrthoDB" id="2745898at2759"/>
<protein>
    <recommendedName>
        <fullName evidence="3">F-box domain-containing protein</fullName>
    </recommendedName>
</protein>
<accession>A0A409VWZ8</accession>
<comment type="caution">
    <text evidence="1">The sequence shown here is derived from an EMBL/GenBank/DDBJ whole genome shotgun (WGS) entry which is preliminary data.</text>
</comment>
<dbReference type="EMBL" id="NHYE01005528">
    <property type="protein sequence ID" value="PPQ70786.1"/>
    <property type="molecule type" value="Genomic_DNA"/>
</dbReference>
<dbReference type="AlphaFoldDB" id="A0A409VWZ8"/>
<dbReference type="Gene3D" id="3.80.10.10">
    <property type="entry name" value="Ribonuclease Inhibitor"/>
    <property type="match status" value="1"/>
</dbReference>
<dbReference type="Proteomes" id="UP000284706">
    <property type="component" value="Unassembled WGS sequence"/>
</dbReference>
<dbReference type="InParanoid" id="A0A409VWZ8"/>
<evidence type="ECO:0008006" key="3">
    <source>
        <dbReference type="Google" id="ProtNLM"/>
    </source>
</evidence>